<evidence type="ECO:0000313" key="4">
    <source>
        <dbReference type="Proteomes" id="UP000247515"/>
    </source>
</evidence>
<evidence type="ECO:0000313" key="1">
    <source>
        <dbReference type="EMBL" id="PXX03321.1"/>
    </source>
</evidence>
<sequence>MWGVSSPASFATDMQLTILRANETANRFHTETQRAFLVVIVRRDAALIGCCVSLRSAMESVREGQFFASLYDL</sequence>
<comment type="caution">
    <text evidence="2">The sequence shown here is derived from an EMBL/GenBank/DDBJ whole genome shotgun (WGS) entry which is preliminary data.</text>
</comment>
<name>A0AAQ1JSN3_9BURK</name>
<accession>A0AAQ1JSN3</accession>
<organism evidence="2 3">
    <name type="scientific">Paraburkholderia tropica</name>
    <dbReference type="NCBI Taxonomy" id="92647"/>
    <lineage>
        <taxon>Bacteria</taxon>
        <taxon>Pseudomonadati</taxon>
        <taxon>Pseudomonadota</taxon>
        <taxon>Betaproteobacteria</taxon>
        <taxon>Burkholderiales</taxon>
        <taxon>Burkholderiaceae</taxon>
        <taxon>Paraburkholderia</taxon>
    </lineage>
</organism>
<reference evidence="1 4" key="2">
    <citation type="submission" date="2018-05" db="EMBL/GenBank/DDBJ databases">
        <title>Genomic Encyclopedia of Type Strains, Phase IV (KMG-V): Genome sequencing to study the core and pangenomes of soil and plant-associated prokaryotes.</title>
        <authorList>
            <person name="Whitman W."/>
        </authorList>
    </citation>
    <scope>NUCLEOTIDE SEQUENCE [LARGE SCALE GENOMIC DNA]</scope>
    <source>
        <strain evidence="1 4">SIr-6563</strain>
    </source>
</reference>
<keyword evidence="4" id="KW-1185">Reference proteome</keyword>
<protein>
    <submittedName>
        <fullName evidence="2">Uncharacterized protein</fullName>
    </submittedName>
</protein>
<reference evidence="2 3" key="1">
    <citation type="submission" date="2016-10" db="EMBL/GenBank/DDBJ databases">
        <authorList>
            <person name="Varghese N."/>
            <person name="Submissions S."/>
        </authorList>
    </citation>
    <scope>NUCLEOTIDE SEQUENCE [LARGE SCALE GENOMIC DNA]</scope>
    <source>
        <strain evidence="2 3">LMG 22274</strain>
    </source>
</reference>
<evidence type="ECO:0000313" key="3">
    <source>
        <dbReference type="Proteomes" id="UP000183529"/>
    </source>
</evidence>
<dbReference type="EMBL" id="FNZM01000003">
    <property type="protein sequence ID" value="SEJ19109.1"/>
    <property type="molecule type" value="Genomic_DNA"/>
</dbReference>
<proteinExistence type="predicted"/>
<evidence type="ECO:0000313" key="2">
    <source>
        <dbReference type="EMBL" id="SEJ19109.1"/>
    </source>
</evidence>
<dbReference type="Proteomes" id="UP000247515">
    <property type="component" value="Unassembled WGS sequence"/>
</dbReference>
<dbReference type="EMBL" id="QJJV01000050">
    <property type="protein sequence ID" value="PXX03321.1"/>
    <property type="molecule type" value="Genomic_DNA"/>
</dbReference>
<dbReference type="AlphaFoldDB" id="A0AAQ1JSN3"/>
<dbReference type="Proteomes" id="UP000183529">
    <property type="component" value="Unassembled WGS sequence"/>
</dbReference>
<gene>
    <name evidence="1" type="ORF">C7400_1505</name>
    <name evidence="2" type="ORF">SAMN05216550_103102</name>
</gene>